<gene>
    <name evidence="2" type="ORF">SIAM614_03548</name>
</gene>
<comment type="caution">
    <text evidence="2">The sequence shown here is derived from an EMBL/GenBank/DDBJ whole genome shotgun (WGS) entry which is preliminary data.</text>
</comment>
<sequence>MLRAKAPCIQKQGMTMPARDNKTLPPLKNLPEKVQRKGVPMRMFDGKSLVVAMAAIVGSFPAAAADLVTYQLDWLPGGDKAPIYVCIQEGFCEEAGLEIKIEPGRGSSEAITKIATGASDIGSAGMGALMAAKATEGVPVTAVMSIFNMGPHAFYTTKDSGITSIKDVKGKKIATSPFTSSNVFLPLVLADNGLSEEDITLTKSDPGALGPLLMTGQSDAIIAWLTDVSRYSGQAADAGKELVVLPWADAGLELYSASLVAGDKFLEERPDVAKRFVAAFKKSLEFAYANPDKAAAAVSAQVPELSAEDVKGSWLDASKLAFNEVTEKFPLGSIDADRLAATWARVAAAQDLDPASLKPEDAVNRAFLPAAE</sequence>
<accession>A0P3R6</accession>
<feature type="domain" description="SsuA/THI5-like" evidence="1">
    <location>
        <begin position="81"/>
        <end position="294"/>
    </location>
</feature>
<dbReference type="SUPFAM" id="SSF53850">
    <property type="entry name" value="Periplasmic binding protein-like II"/>
    <property type="match status" value="1"/>
</dbReference>
<dbReference type="InterPro" id="IPR015168">
    <property type="entry name" value="SsuA/THI5"/>
</dbReference>
<dbReference type="PANTHER" id="PTHR31528">
    <property type="entry name" value="4-AMINO-5-HYDROXYMETHYL-2-METHYLPYRIMIDINE PHOSPHATE SYNTHASE THI11-RELATED"/>
    <property type="match status" value="1"/>
</dbReference>
<reference evidence="2 3" key="1">
    <citation type="submission" date="2006-05" db="EMBL/GenBank/DDBJ databases">
        <authorList>
            <person name="King G."/>
            <person name="Ferriera S."/>
            <person name="Johnson J."/>
            <person name="Kravitz S."/>
            <person name="Beeson K."/>
            <person name="Sutton G."/>
            <person name="Rogers Y.-H."/>
            <person name="Friedman R."/>
            <person name="Frazier M."/>
            <person name="Venter J.C."/>
        </authorList>
    </citation>
    <scope>NUCLEOTIDE SEQUENCE [LARGE SCALE GENOMIC DNA]</scope>
    <source>
        <strain evidence="3">ATCC 25650 / DSM 13394 / JCM 20685 / NBRC 16684 / NCIMB 2208 / IAM 12614 / B1</strain>
    </source>
</reference>
<evidence type="ECO:0000259" key="1">
    <source>
        <dbReference type="Pfam" id="PF09084"/>
    </source>
</evidence>
<organism evidence="2 3">
    <name type="scientific">Roseibium aggregatum (strain ATCC 25650 / DSM 13394 / JCM 20685 / NBRC 16684 / NCIMB 2208 / IAM 12614 / B1)</name>
    <name type="common">Stappia aggregata</name>
    <dbReference type="NCBI Taxonomy" id="384765"/>
    <lineage>
        <taxon>Bacteria</taxon>
        <taxon>Pseudomonadati</taxon>
        <taxon>Pseudomonadota</taxon>
        <taxon>Alphaproteobacteria</taxon>
        <taxon>Hyphomicrobiales</taxon>
        <taxon>Stappiaceae</taxon>
        <taxon>Roseibium</taxon>
    </lineage>
</organism>
<dbReference type="AlphaFoldDB" id="A0P3R6"/>
<dbReference type="PANTHER" id="PTHR31528:SF15">
    <property type="entry name" value="RIBOFLAVIN-BINDING PROTEIN RIBY"/>
    <property type="match status" value="1"/>
</dbReference>
<dbReference type="Proteomes" id="UP000004848">
    <property type="component" value="Unassembled WGS sequence"/>
</dbReference>
<dbReference type="Pfam" id="PF09084">
    <property type="entry name" value="NMT1"/>
    <property type="match status" value="1"/>
</dbReference>
<name>A0P3R6_ROSAI</name>
<proteinExistence type="predicted"/>
<evidence type="ECO:0000313" key="2">
    <source>
        <dbReference type="EMBL" id="EAV40322.1"/>
    </source>
</evidence>
<dbReference type="InterPro" id="IPR027939">
    <property type="entry name" value="NMT1/THI5"/>
</dbReference>
<evidence type="ECO:0000313" key="3">
    <source>
        <dbReference type="Proteomes" id="UP000004848"/>
    </source>
</evidence>
<dbReference type="eggNOG" id="COG0715">
    <property type="taxonomic scope" value="Bacteria"/>
</dbReference>
<dbReference type="Gene3D" id="3.40.190.10">
    <property type="entry name" value="Periplasmic binding protein-like II"/>
    <property type="match status" value="2"/>
</dbReference>
<protein>
    <recommendedName>
        <fullName evidence="1">SsuA/THI5-like domain-containing protein</fullName>
    </recommendedName>
</protein>
<dbReference type="GO" id="GO:0009228">
    <property type="term" value="P:thiamine biosynthetic process"/>
    <property type="evidence" value="ECO:0007669"/>
    <property type="project" value="InterPro"/>
</dbReference>
<dbReference type="EMBL" id="AAUW01000033">
    <property type="protein sequence ID" value="EAV40322.1"/>
    <property type="molecule type" value="Genomic_DNA"/>
</dbReference>